<dbReference type="OrthoDB" id="963030at2"/>
<dbReference type="RefSeq" id="WP_082216107.1">
    <property type="nucleotide sequence ID" value="NZ_FUZA01000004.1"/>
</dbReference>
<evidence type="ECO:0000313" key="2">
    <source>
        <dbReference type="Proteomes" id="UP000190897"/>
    </source>
</evidence>
<keyword evidence="2" id="KW-1185">Reference proteome</keyword>
<accession>A0A1T5FZH4</accession>
<protein>
    <recommendedName>
        <fullName evidence="3">Addiction module component</fullName>
    </recommendedName>
</protein>
<evidence type="ECO:0000313" key="1">
    <source>
        <dbReference type="EMBL" id="SKC01509.1"/>
    </source>
</evidence>
<reference evidence="2" key="1">
    <citation type="submission" date="2017-02" db="EMBL/GenBank/DDBJ databases">
        <authorList>
            <person name="Varghese N."/>
            <person name="Submissions S."/>
        </authorList>
    </citation>
    <scope>NUCLEOTIDE SEQUENCE [LARGE SCALE GENOMIC DNA]</scope>
    <source>
        <strain evidence="2">DSM 22270</strain>
    </source>
</reference>
<dbReference type="STRING" id="651661.SAMN05660293_03616"/>
<gene>
    <name evidence="1" type="ORF">SAMN05660293_03616</name>
</gene>
<proteinExistence type="predicted"/>
<dbReference type="Proteomes" id="UP000190897">
    <property type="component" value="Unassembled WGS sequence"/>
</dbReference>
<dbReference type="AlphaFoldDB" id="A0A1T5FZH4"/>
<evidence type="ECO:0008006" key="3">
    <source>
        <dbReference type="Google" id="ProtNLM"/>
    </source>
</evidence>
<sequence length="78" mass="9175">MENTINFNIPLSFQQLVDIVRQLPRPEREKLVTVIQEEQLDDEEPTKEQILENLKQDYIALKAGTLKTWPLKDVLNEL</sequence>
<dbReference type="EMBL" id="FUZA01000004">
    <property type="protein sequence ID" value="SKC01509.1"/>
    <property type="molecule type" value="Genomic_DNA"/>
</dbReference>
<name>A0A1T5FZH4_9BACT</name>
<organism evidence="1 2">
    <name type="scientific">Dyadobacter psychrophilus</name>
    <dbReference type="NCBI Taxonomy" id="651661"/>
    <lineage>
        <taxon>Bacteria</taxon>
        <taxon>Pseudomonadati</taxon>
        <taxon>Bacteroidota</taxon>
        <taxon>Cytophagia</taxon>
        <taxon>Cytophagales</taxon>
        <taxon>Spirosomataceae</taxon>
        <taxon>Dyadobacter</taxon>
    </lineage>
</organism>